<sequence length="98" mass="11333">MSSPSYPIYKTSMKMMEEDVWVMDALAESVPMPGRTRQPLEHFTSSSSTDICCSWEECEFCRFRSCCQFSFASSRFECGFAPSRLGYLFFSRSVTLVW</sequence>
<keyword evidence="2" id="KW-1185">Reference proteome</keyword>
<dbReference type="Proteomes" id="UP000775213">
    <property type="component" value="Unassembled WGS sequence"/>
</dbReference>
<gene>
    <name evidence="1" type="ORF">IEQ34_015268</name>
</gene>
<evidence type="ECO:0000313" key="1">
    <source>
        <dbReference type="EMBL" id="KAH0455236.1"/>
    </source>
</evidence>
<proteinExistence type="predicted"/>
<evidence type="ECO:0000313" key="2">
    <source>
        <dbReference type="Proteomes" id="UP000775213"/>
    </source>
</evidence>
<comment type="caution">
    <text evidence="1">The sequence shown here is derived from an EMBL/GenBank/DDBJ whole genome shotgun (WGS) entry which is preliminary data.</text>
</comment>
<accession>A0AAV7GFF3</accession>
<reference evidence="1 2" key="1">
    <citation type="journal article" date="2021" name="Hortic Res">
        <title>Chromosome-scale assembly of the Dendrobium chrysotoxum genome enhances the understanding of orchid evolution.</title>
        <authorList>
            <person name="Zhang Y."/>
            <person name="Zhang G.Q."/>
            <person name="Zhang D."/>
            <person name="Liu X.D."/>
            <person name="Xu X.Y."/>
            <person name="Sun W.H."/>
            <person name="Yu X."/>
            <person name="Zhu X."/>
            <person name="Wang Z.W."/>
            <person name="Zhao X."/>
            <person name="Zhong W.Y."/>
            <person name="Chen H."/>
            <person name="Yin W.L."/>
            <person name="Huang T."/>
            <person name="Niu S.C."/>
            <person name="Liu Z.J."/>
        </authorList>
    </citation>
    <scope>NUCLEOTIDE SEQUENCE [LARGE SCALE GENOMIC DNA]</scope>
    <source>
        <strain evidence="1">Lindl</strain>
    </source>
</reference>
<protein>
    <submittedName>
        <fullName evidence="1">Uncharacterized protein</fullName>
    </submittedName>
</protein>
<organism evidence="1 2">
    <name type="scientific">Dendrobium chrysotoxum</name>
    <name type="common">Orchid</name>
    <dbReference type="NCBI Taxonomy" id="161865"/>
    <lineage>
        <taxon>Eukaryota</taxon>
        <taxon>Viridiplantae</taxon>
        <taxon>Streptophyta</taxon>
        <taxon>Embryophyta</taxon>
        <taxon>Tracheophyta</taxon>
        <taxon>Spermatophyta</taxon>
        <taxon>Magnoliopsida</taxon>
        <taxon>Liliopsida</taxon>
        <taxon>Asparagales</taxon>
        <taxon>Orchidaceae</taxon>
        <taxon>Epidendroideae</taxon>
        <taxon>Malaxideae</taxon>
        <taxon>Dendrobiinae</taxon>
        <taxon>Dendrobium</taxon>
    </lineage>
</organism>
<dbReference type="EMBL" id="JAGFBR010000014">
    <property type="protein sequence ID" value="KAH0455236.1"/>
    <property type="molecule type" value="Genomic_DNA"/>
</dbReference>
<name>A0AAV7GFF3_DENCH</name>
<dbReference type="AlphaFoldDB" id="A0AAV7GFF3"/>